<dbReference type="PROSITE" id="PS51194">
    <property type="entry name" value="HELICASE_CTER"/>
    <property type="match status" value="1"/>
</dbReference>
<dbReference type="SMART" id="SM00490">
    <property type="entry name" value="HELICc"/>
    <property type="match status" value="1"/>
</dbReference>
<keyword evidence="2" id="KW-0547">Nucleotide-binding</keyword>
<comment type="similarity">
    <text evidence="1">Belongs to the helicase family. RecQ subfamily.</text>
</comment>
<accession>A0AAD5VHY5</accession>
<name>A0AAD5VHY5_9AGAR</name>
<organism evidence="9 10">
    <name type="scientific">Leucocoprinus birnbaumii</name>
    <dbReference type="NCBI Taxonomy" id="56174"/>
    <lineage>
        <taxon>Eukaryota</taxon>
        <taxon>Fungi</taxon>
        <taxon>Dikarya</taxon>
        <taxon>Basidiomycota</taxon>
        <taxon>Agaricomycotina</taxon>
        <taxon>Agaricomycetes</taxon>
        <taxon>Agaricomycetidae</taxon>
        <taxon>Agaricales</taxon>
        <taxon>Agaricineae</taxon>
        <taxon>Agaricaceae</taxon>
        <taxon>Leucocoprinus</taxon>
    </lineage>
</organism>
<dbReference type="Pfam" id="PF00271">
    <property type="entry name" value="Helicase_C"/>
    <property type="match status" value="1"/>
</dbReference>
<evidence type="ECO:0000313" key="10">
    <source>
        <dbReference type="Proteomes" id="UP001213000"/>
    </source>
</evidence>
<dbReference type="Proteomes" id="UP001213000">
    <property type="component" value="Unassembled WGS sequence"/>
</dbReference>
<sequence length="1444" mass="162012">MPPYPPGLIPFNPEKDKAPIMPNFFPKVQATAAEQGLDKKETAEAGKKIDRKGKGKEVDRKGKGNEVDRGGPKRPAVVSTTGNVVGEGSSKNKTDNLAYNNNNINPTGSKKAVIDPKGLSMKTGAAATIRKVTVEDSDEDDDDEELEIEVGPVRMVGGDHCSSKELVIDLLLRVHPALQPLGLYLQYEYKLVACSSCHVLLTASTGFTHAKAHFPNRKYPTSEKDYKDACDIIGLAKDYPTMPSNPVPAISGLDLYKEAIVCEIGDSPWLCPPRRNNGRLFRPSILTTIRTALSSASYPPKLPSSSASDKFGFLKELNTNIASLVKPQSRYNDNNRETSAWLKHTRWHTYMRGIDPATLRELVSMPTNEEFPRLRTTVSYIIDNAMLCTDIISTRIRQLLNTGDRAKGIAHRPFAGLETDEALSDYKRELARFVAFLLREKGEYLLPLPADIQRLIDKAQNAEPLVTMPPPSPDVPFDEYTKTIIELLVSIWTRVWEPVPANPIGDPTICFVALRSIRSSGEWANASDVTPTIAKFFFFIRSIFLLRITVARPGAARMKPSERHAELADWHDESHESTFTTLSSLTHYASSLAYSTFKPPAFIWYDDERTEFVWDGSRVKVESMRNMAMEAKRKMYQIWKEKILCGLDISIQYDYIADSLTNTEPLYGFVDDPRNSHICDPDTLLKALLSNPRTEKEFVLGYRDSGEPIWIVPRLIEWLYSLSDFSLLLMAGHQVGSFGIWRGVEVLSALYRNLPTMTRSIHAVGRFLAMICQYSKTTSVTGRDRWIPRALDGLDHDFMVNMLFIAMPFAVQAVMIAMPDRTDLALLYSTHIFVDVTKRFTTDRLSACLRMLSLETMGVSIGVRELRQISVAIRRAHCPTIEALLGQDDQDVGAELAGHTRSTEDRHYGVSTSYLANIPEDMHEPYFRCSEKYHIFLNLPRPGRRVPWQRLFDRAQWDAPIYLPPPSASAPVKPKAIARVSVEDEDLGLEDSYTEVSRVQEDNVIEVLDDEAIAAEVTSDTGSVANRGFVIDAEDGAEYMSSSPFEREIEDPDAEYPGQEELPSASGVLRDVPMSQQSMSTRDQQAYAHLRNYLGDPSAEWTCPEQRLAVHAAVSHKKDVVAIFPTGKGKSIIAILCASIRRKLVVIVVPFVALAQDWLRRLEAGGFTCVLYSKAMGSFPVGCDFVIATVDSAVTREFATAVTTAVGEGRMDQMVLDEVQEVFIAQTYRDVMTRMWSIRTSPFQLIALTATLPASLERRMVDELHFMRDATVIRAPSNRPELQYILEDIRKDPKTLHARVKQIMKQELVGFNPEDRGLIFVRSKPDGQIVAPFLKCEFYHGELGTEERNVRVRNWRKGVHKVMVSTSAFAAGNDYPAVRFVLFVGTPFEMVTMIQEMGRAGRDRLPARCYILPSTSKRPRIENEDAKGAEAMYDTKCCRLQIQS</sequence>
<feature type="domain" description="Helicase ATP-binding" evidence="7">
    <location>
        <begin position="1111"/>
        <end position="1270"/>
    </location>
</feature>
<evidence type="ECO:0000256" key="5">
    <source>
        <dbReference type="ARBA" id="ARBA00034808"/>
    </source>
</evidence>
<dbReference type="Pfam" id="PF00270">
    <property type="entry name" value="DEAD"/>
    <property type="match status" value="1"/>
</dbReference>
<comment type="caution">
    <text evidence="9">The sequence shown here is derived from an EMBL/GenBank/DDBJ whole genome shotgun (WGS) entry which is preliminary data.</text>
</comment>
<protein>
    <recommendedName>
        <fullName evidence="5">DNA 3'-5' helicase</fullName>
        <ecNumber evidence="5">5.6.2.4</ecNumber>
    </recommendedName>
</protein>
<dbReference type="GO" id="GO:0003676">
    <property type="term" value="F:nucleic acid binding"/>
    <property type="evidence" value="ECO:0007669"/>
    <property type="project" value="InterPro"/>
</dbReference>
<dbReference type="GO" id="GO:0005737">
    <property type="term" value="C:cytoplasm"/>
    <property type="evidence" value="ECO:0007669"/>
    <property type="project" value="TreeGrafter"/>
</dbReference>
<feature type="compositionally biased region" description="Basic and acidic residues" evidence="6">
    <location>
        <begin position="36"/>
        <end position="48"/>
    </location>
</feature>
<evidence type="ECO:0000256" key="2">
    <source>
        <dbReference type="ARBA" id="ARBA00022741"/>
    </source>
</evidence>
<dbReference type="GO" id="GO:0009378">
    <property type="term" value="F:four-way junction helicase activity"/>
    <property type="evidence" value="ECO:0007669"/>
    <property type="project" value="TreeGrafter"/>
</dbReference>
<dbReference type="EMBL" id="JANIEX010002008">
    <property type="protein sequence ID" value="KAJ3552759.1"/>
    <property type="molecule type" value="Genomic_DNA"/>
</dbReference>
<dbReference type="SUPFAM" id="SSF52540">
    <property type="entry name" value="P-loop containing nucleoside triphosphate hydrolases"/>
    <property type="match status" value="1"/>
</dbReference>
<dbReference type="GO" id="GO:0043138">
    <property type="term" value="F:3'-5' DNA helicase activity"/>
    <property type="evidence" value="ECO:0007669"/>
    <property type="project" value="UniProtKB-EC"/>
</dbReference>
<dbReference type="PANTHER" id="PTHR13710">
    <property type="entry name" value="DNA HELICASE RECQ FAMILY MEMBER"/>
    <property type="match status" value="1"/>
</dbReference>
<dbReference type="InterPro" id="IPR014001">
    <property type="entry name" value="Helicase_ATP-bd"/>
</dbReference>
<evidence type="ECO:0000313" key="9">
    <source>
        <dbReference type="EMBL" id="KAJ3552759.1"/>
    </source>
</evidence>
<dbReference type="InterPro" id="IPR011545">
    <property type="entry name" value="DEAD/DEAH_box_helicase_dom"/>
</dbReference>
<dbReference type="Gene3D" id="3.40.50.300">
    <property type="entry name" value="P-loop containing nucleotide triphosphate hydrolases"/>
    <property type="match status" value="2"/>
</dbReference>
<feature type="region of interest" description="Disordered" evidence="6">
    <location>
        <begin position="1"/>
        <end position="20"/>
    </location>
</feature>
<dbReference type="InterPro" id="IPR027417">
    <property type="entry name" value="P-loop_NTPase"/>
</dbReference>
<evidence type="ECO:0000259" key="7">
    <source>
        <dbReference type="PROSITE" id="PS51192"/>
    </source>
</evidence>
<dbReference type="GO" id="GO:0000724">
    <property type="term" value="P:double-strand break repair via homologous recombination"/>
    <property type="evidence" value="ECO:0007669"/>
    <property type="project" value="TreeGrafter"/>
</dbReference>
<dbReference type="EC" id="5.6.2.4" evidence="5"/>
<dbReference type="GO" id="GO:0005524">
    <property type="term" value="F:ATP binding"/>
    <property type="evidence" value="ECO:0007669"/>
    <property type="project" value="UniProtKB-KW"/>
</dbReference>
<evidence type="ECO:0000256" key="3">
    <source>
        <dbReference type="ARBA" id="ARBA00022840"/>
    </source>
</evidence>
<feature type="domain" description="Helicase C-terminal" evidence="8">
    <location>
        <begin position="1303"/>
        <end position="1444"/>
    </location>
</feature>
<keyword evidence="10" id="KW-1185">Reference proteome</keyword>
<dbReference type="GO" id="GO:0005694">
    <property type="term" value="C:chromosome"/>
    <property type="evidence" value="ECO:0007669"/>
    <property type="project" value="TreeGrafter"/>
</dbReference>
<feature type="compositionally biased region" description="Polar residues" evidence="6">
    <location>
        <begin position="78"/>
        <end position="104"/>
    </location>
</feature>
<dbReference type="PROSITE" id="PS51192">
    <property type="entry name" value="HELICASE_ATP_BIND_1"/>
    <property type="match status" value="1"/>
</dbReference>
<dbReference type="PANTHER" id="PTHR13710:SF154">
    <property type="entry name" value="RECQ HELICASE, PUTATIVE (AFU_ORTHOLOGUE AFUA_6G14720)-RELATED"/>
    <property type="match status" value="1"/>
</dbReference>
<feature type="region of interest" description="Disordered" evidence="6">
    <location>
        <begin position="32"/>
        <end position="104"/>
    </location>
</feature>
<evidence type="ECO:0000256" key="6">
    <source>
        <dbReference type="SAM" id="MobiDB-lite"/>
    </source>
</evidence>
<comment type="catalytic activity">
    <reaction evidence="4">
        <text>Couples ATP hydrolysis with the unwinding of duplex DNA by translocating in the 3'-5' direction.</text>
        <dbReference type="EC" id="5.6.2.4"/>
    </reaction>
</comment>
<proteinExistence type="inferred from homology"/>
<keyword evidence="3" id="KW-0067">ATP-binding</keyword>
<feature type="compositionally biased region" description="Basic and acidic residues" evidence="6">
    <location>
        <begin position="55"/>
        <end position="71"/>
    </location>
</feature>
<evidence type="ECO:0000259" key="8">
    <source>
        <dbReference type="PROSITE" id="PS51194"/>
    </source>
</evidence>
<evidence type="ECO:0000256" key="4">
    <source>
        <dbReference type="ARBA" id="ARBA00034617"/>
    </source>
</evidence>
<dbReference type="InterPro" id="IPR001650">
    <property type="entry name" value="Helicase_C-like"/>
</dbReference>
<reference evidence="9" key="1">
    <citation type="submission" date="2022-07" db="EMBL/GenBank/DDBJ databases">
        <title>Genome Sequence of Leucocoprinus birnbaumii.</title>
        <authorList>
            <person name="Buettner E."/>
        </authorList>
    </citation>
    <scope>NUCLEOTIDE SEQUENCE</scope>
    <source>
        <strain evidence="9">VT141</strain>
    </source>
</reference>
<dbReference type="SMART" id="SM00487">
    <property type="entry name" value="DEXDc"/>
    <property type="match status" value="1"/>
</dbReference>
<evidence type="ECO:0000256" key="1">
    <source>
        <dbReference type="ARBA" id="ARBA00005446"/>
    </source>
</evidence>
<gene>
    <name evidence="9" type="ORF">NP233_g12801</name>
</gene>